<reference evidence="1 2" key="1">
    <citation type="submission" date="2023-07" db="EMBL/GenBank/DDBJ databases">
        <title>Sorghum-associated microbial communities from plants grown in Nebraska, USA.</title>
        <authorList>
            <person name="Schachtman D."/>
        </authorList>
    </citation>
    <scope>NUCLEOTIDE SEQUENCE [LARGE SCALE GENOMIC DNA]</scope>
    <source>
        <strain evidence="1 2">BE240</strain>
    </source>
</reference>
<accession>A0ABU1VJD8</accession>
<protein>
    <submittedName>
        <fullName evidence="1">Uncharacterized protein</fullName>
    </submittedName>
</protein>
<evidence type="ECO:0000313" key="2">
    <source>
        <dbReference type="Proteomes" id="UP001265550"/>
    </source>
</evidence>
<dbReference type="EMBL" id="JAVDWE010000037">
    <property type="protein sequence ID" value="MDR7097604.1"/>
    <property type="molecule type" value="Genomic_DNA"/>
</dbReference>
<evidence type="ECO:0000313" key="1">
    <source>
        <dbReference type="EMBL" id="MDR7097604.1"/>
    </source>
</evidence>
<gene>
    <name evidence="1" type="ORF">J2X09_005380</name>
</gene>
<dbReference type="RefSeq" id="WP_374726536.1">
    <property type="nucleotide sequence ID" value="NZ_JAVDWE010000037.1"/>
</dbReference>
<keyword evidence="2" id="KW-1185">Reference proteome</keyword>
<comment type="caution">
    <text evidence="1">The sequence shown here is derived from an EMBL/GenBank/DDBJ whole genome shotgun (WGS) entry which is preliminary data.</text>
</comment>
<name>A0ABU1VJD8_9BURK</name>
<proteinExistence type="predicted"/>
<dbReference type="Proteomes" id="UP001265550">
    <property type="component" value="Unassembled WGS sequence"/>
</dbReference>
<organism evidence="1 2">
    <name type="scientific">Hydrogenophaga laconesensis</name>
    <dbReference type="NCBI Taxonomy" id="1805971"/>
    <lineage>
        <taxon>Bacteria</taxon>
        <taxon>Pseudomonadati</taxon>
        <taxon>Pseudomonadota</taxon>
        <taxon>Betaproteobacteria</taxon>
        <taxon>Burkholderiales</taxon>
        <taxon>Comamonadaceae</taxon>
        <taxon>Hydrogenophaga</taxon>
    </lineage>
</organism>
<sequence length="143" mass="15453">MKDAAGQNDIEFVPELVDPVTGVPLNPSPMKAEHTTNQAVVFVDLESPAIAAVSGVMIGSPVPRIANWRTLALWVYDELIAKGDGNAILPLIGISYISTLQDCTGRNFAIFEERRDAHIHRGAPPASQVPLDLAELQRLWATA</sequence>